<protein>
    <submittedName>
        <fullName evidence="5">Histidine triad (HIT) protein</fullName>
    </submittedName>
</protein>
<gene>
    <name evidence="5" type="ORF">UV20_C0001G0271</name>
</gene>
<feature type="active site" description="Tele-AMP-histidine intermediate" evidence="1">
    <location>
        <position position="100"/>
    </location>
</feature>
<dbReference type="PROSITE" id="PS51084">
    <property type="entry name" value="HIT_2"/>
    <property type="match status" value="1"/>
</dbReference>
<evidence type="ECO:0000256" key="2">
    <source>
        <dbReference type="PIRSR" id="PIRSR601310-3"/>
    </source>
</evidence>
<dbReference type="PRINTS" id="PR00332">
    <property type="entry name" value="HISTRIAD"/>
</dbReference>
<dbReference type="PANTHER" id="PTHR47670:SF1">
    <property type="entry name" value="ADENYLYLSULFATASE HINT3"/>
    <property type="match status" value="1"/>
</dbReference>
<dbReference type="AlphaFoldDB" id="A0A0G1CGE7"/>
<dbReference type="CDD" id="cd01277">
    <property type="entry name" value="HINT_subgroup"/>
    <property type="match status" value="1"/>
</dbReference>
<dbReference type="EMBL" id="LCDO01000001">
    <property type="protein sequence ID" value="KKS57631.1"/>
    <property type="molecule type" value="Genomic_DNA"/>
</dbReference>
<dbReference type="InterPro" id="IPR039384">
    <property type="entry name" value="HINT"/>
</dbReference>
<feature type="short sequence motif" description="Histidine triad motif" evidence="2 3">
    <location>
        <begin position="98"/>
        <end position="102"/>
    </location>
</feature>
<accession>A0A0G1CGE7</accession>
<dbReference type="GO" id="GO:0006790">
    <property type="term" value="P:sulfur compound metabolic process"/>
    <property type="evidence" value="ECO:0007669"/>
    <property type="project" value="TreeGrafter"/>
</dbReference>
<comment type="caution">
    <text evidence="5">The sequence shown here is derived from an EMBL/GenBank/DDBJ whole genome shotgun (WGS) entry which is preliminary data.</text>
</comment>
<dbReference type="InterPro" id="IPR001310">
    <property type="entry name" value="Histidine_triad_HIT"/>
</dbReference>
<feature type="domain" description="HIT" evidence="4">
    <location>
        <begin position="6"/>
        <end position="113"/>
    </location>
</feature>
<dbReference type="PATRIC" id="fig|1619039.3.peg.283"/>
<evidence type="ECO:0000259" key="4">
    <source>
        <dbReference type="PROSITE" id="PS51084"/>
    </source>
</evidence>
<evidence type="ECO:0000313" key="6">
    <source>
        <dbReference type="Proteomes" id="UP000034837"/>
    </source>
</evidence>
<dbReference type="PROSITE" id="PS00892">
    <property type="entry name" value="HIT_1"/>
    <property type="match status" value="1"/>
</dbReference>
<dbReference type="InterPro" id="IPR011146">
    <property type="entry name" value="HIT-like"/>
</dbReference>
<dbReference type="GO" id="GO:0009150">
    <property type="term" value="P:purine ribonucleotide metabolic process"/>
    <property type="evidence" value="ECO:0007669"/>
    <property type="project" value="TreeGrafter"/>
</dbReference>
<dbReference type="Proteomes" id="UP000034837">
    <property type="component" value="Unassembled WGS sequence"/>
</dbReference>
<evidence type="ECO:0000256" key="3">
    <source>
        <dbReference type="PROSITE-ProRule" id="PRU00464"/>
    </source>
</evidence>
<organism evidence="5 6">
    <name type="scientific">Candidatus Magasanikbacteria bacterium GW2011_GWA2_42_32</name>
    <dbReference type="NCBI Taxonomy" id="1619039"/>
    <lineage>
        <taxon>Bacteria</taxon>
        <taxon>Candidatus Magasanikiibacteriota</taxon>
    </lineage>
</organism>
<evidence type="ECO:0000256" key="1">
    <source>
        <dbReference type="PIRSR" id="PIRSR601310-1"/>
    </source>
</evidence>
<dbReference type="Gene3D" id="3.30.428.10">
    <property type="entry name" value="HIT-like"/>
    <property type="match status" value="1"/>
</dbReference>
<proteinExistence type="predicted"/>
<dbReference type="InterPro" id="IPR019808">
    <property type="entry name" value="Histidine_triad_CS"/>
</dbReference>
<dbReference type="GO" id="GO:0047627">
    <property type="term" value="F:adenylylsulfatase activity"/>
    <property type="evidence" value="ECO:0007669"/>
    <property type="project" value="TreeGrafter"/>
</dbReference>
<dbReference type="Pfam" id="PF01230">
    <property type="entry name" value="HIT"/>
    <property type="match status" value="1"/>
</dbReference>
<dbReference type="PANTHER" id="PTHR47670">
    <property type="entry name" value="ADENYLYLSULFATASE HINT3"/>
    <property type="match status" value="1"/>
</dbReference>
<sequence length="139" mass="15502">MVKDCIFCKIISGEIPSFKIYENNQVLAFLDINPVNPGHTLIIPKDHYYNFSDTPEEILCELIRAAKKVAPAVLKGAGAKSFNLTINNGAEAGQVVPHTHFHIVPRFNGDGYRLWPGKAYAAGEMEELGQRIKNYVEEN</sequence>
<reference evidence="5 6" key="1">
    <citation type="journal article" date="2015" name="Nature">
        <title>rRNA introns, odd ribosomes, and small enigmatic genomes across a large radiation of phyla.</title>
        <authorList>
            <person name="Brown C.T."/>
            <person name="Hug L.A."/>
            <person name="Thomas B.C."/>
            <person name="Sharon I."/>
            <person name="Castelle C.J."/>
            <person name="Singh A."/>
            <person name="Wilkins M.J."/>
            <person name="Williams K.H."/>
            <person name="Banfield J.F."/>
        </authorList>
    </citation>
    <scope>NUCLEOTIDE SEQUENCE [LARGE SCALE GENOMIC DNA]</scope>
</reference>
<evidence type="ECO:0000313" key="5">
    <source>
        <dbReference type="EMBL" id="KKS57631.1"/>
    </source>
</evidence>
<dbReference type="InterPro" id="IPR036265">
    <property type="entry name" value="HIT-like_sf"/>
</dbReference>
<name>A0A0G1CGE7_9BACT</name>
<dbReference type="SUPFAM" id="SSF54197">
    <property type="entry name" value="HIT-like"/>
    <property type="match status" value="1"/>
</dbReference>